<dbReference type="InterPro" id="IPR051556">
    <property type="entry name" value="N-term/lysine_N-AcTrnsfr"/>
</dbReference>
<sequence>MPKKNFDFNLENPSGEDSEIVTFLKEHWGSKHIVSRGKKVNAALLPRVVARRRNYKLIGLAIYQINEQDNSCELISIDAVIRGQGTGTQLLNTVEQEARKSGCTRIWLITVNDNPEAAVFYVKRGYRLVKVHLNALEISRKLKPEIPKIGNHGIPIMDEWEFEKKLK</sequence>
<evidence type="ECO:0000313" key="2">
    <source>
        <dbReference type="EMBL" id="OGK45491.1"/>
    </source>
</evidence>
<name>A0A1F7IQ56_9BACT</name>
<dbReference type="InterPro" id="IPR016181">
    <property type="entry name" value="Acyl_CoA_acyltransferase"/>
</dbReference>
<evidence type="ECO:0000313" key="3">
    <source>
        <dbReference type="Proteomes" id="UP000178040"/>
    </source>
</evidence>
<dbReference type="Gene3D" id="3.40.630.30">
    <property type="match status" value="1"/>
</dbReference>
<evidence type="ECO:0000259" key="1">
    <source>
        <dbReference type="PROSITE" id="PS51186"/>
    </source>
</evidence>
<accession>A0A1F7IQ56</accession>
<proteinExistence type="predicted"/>
<dbReference type="SUPFAM" id="SSF55729">
    <property type="entry name" value="Acyl-CoA N-acyltransferases (Nat)"/>
    <property type="match status" value="1"/>
</dbReference>
<dbReference type="PANTHER" id="PTHR42919:SF26">
    <property type="entry name" value="ACETYLTRANSFERASE"/>
    <property type="match status" value="1"/>
</dbReference>
<comment type="caution">
    <text evidence="2">The sequence shown here is derived from an EMBL/GenBank/DDBJ whole genome shotgun (WGS) entry which is preliminary data.</text>
</comment>
<dbReference type="PROSITE" id="PS51186">
    <property type="entry name" value="GNAT"/>
    <property type="match status" value="1"/>
</dbReference>
<gene>
    <name evidence="2" type="ORF">A3B40_00545</name>
</gene>
<organism evidence="2 3">
    <name type="scientific">Candidatus Roizmanbacteria bacterium RIFCSPLOWO2_01_FULL_37_16</name>
    <dbReference type="NCBI Taxonomy" id="1802058"/>
    <lineage>
        <taxon>Bacteria</taxon>
        <taxon>Candidatus Roizmaniibacteriota</taxon>
    </lineage>
</organism>
<reference evidence="2 3" key="1">
    <citation type="journal article" date="2016" name="Nat. Commun.">
        <title>Thousands of microbial genomes shed light on interconnected biogeochemical processes in an aquifer system.</title>
        <authorList>
            <person name="Anantharaman K."/>
            <person name="Brown C.T."/>
            <person name="Hug L.A."/>
            <person name="Sharon I."/>
            <person name="Castelle C.J."/>
            <person name="Probst A.J."/>
            <person name="Thomas B.C."/>
            <person name="Singh A."/>
            <person name="Wilkins M.J."/>
            <person name="Karaoz U."/>
            <person name="Brodie E.L."/>
            <person name="Williams K.H."/>
            <person name="Hubbard S.S."/>
            <person name="Banfield J.F."/>
        </authorList>
    </citation>
    <scope>NUCLEOTIDE SEQUENCE [LARGE SCALE GENOMIC DNA]</scope>
</reference>
<dbReference type="EMBL" id="MGAI01000006">
    <property type="protein sequence ID" value="OGK45491.1"/>
    <property type="molecule type" value="Genomic_DNA"/>
</dbReference>
<dbReference type="GO" id="GO:0016747">
    <property type="term" value="F:acyltransferase activity, transferring groups other than amino-acyl groups"/>
    <property type="evidence" value="ECO:0007669"/>
    <property type="project" value="InterPro"/>
</dbReference>
<dbReference type="AlphaFoldDB" id="A0A1F7IQ56"/>
<feature type="domain" description="N-acetyltransferase" evidence="1">
    <location>
        <begin position="1"/>
        <end position="147"/>
    </location>
</feature>
<dbReference type="Pfam" id="PF00583">
    <property type="entry name" value="Acetyltransf_1"/>
    <property type="match status" value="1"/>
</dbReference>
<dbReference type="PANTHER" id="PTHR42919">
    <property type="entry name" value="N-ALPHA-ACETYLTRANSFERASE"/>
    <property type="match status" value="1"/>
</dbReference>
<dbReference type="InterPro" id="IPR000182">
    <property type="entry name" value="GNAT_dom"/>
</dbReference>
<dbReference type="Proteomes" id="UP000178040">
    <property type="component" value="Unassembled WGS sequence"/>
</dbReference>
<protein>
    <recommendedName>
        <fullName evidence="1">N-acetyltransferase domain-containing protein</fullName>
    </recommendedName>
</protein>
<dbReference type="CDD" id="cd04301">
    <property type="entry name" value="NAT_SF"/>
    <property type="match status" value="1"/>
</dbReference>